<dbReference type="EMBL" id="MVGT01003417">
    <property type="protein sequence ID" value="OVA04054.1"/>
    <property type="molecule type" value="Genomic_DNA"/>
</dbReference>
<organism evidence="1 2">
    <name type="scientific">Macleaya cordata</name>
    <name type="common">Five-seeded plume-poppy</name>
    <name type="synonym">Bocconia cordata</name>
    <dbReference type="NCBI Taxonomy" id="56857"/>
    <lineage>
        <taxon>Eukaryota</taxon>
        <taxon>Viridiplantae</taxon>
        <taxon>Streptophyta</taxon>
        <taxon>Embryophyta</taxon>
        <taxon>Tracheophyta</taxon>
        <taxon>Spermatophyta</taxon>
        <taxon>Magnoliopsida</taxon>
        <taxon>Ranunculales</taxon>
        <taxon>Papaveraceae</taxon>
        <taxon>Papaveroideae</taxon>
        <taxon>Macleaya</taxon>
    </lineage>
</organism>
<evidence type="ECO:0000313" key="2">
    <source>
        <dbReference type="Proteomes" id="UP000195402"/>
    </source>
</evidence>
<dbReference type="Proteomes" id="UP000195402">
    <property type="component" value="Unassembled WGS sequence"/>
</dbReference>
<dbReference type="AlphaFoldDB" id="A0A200Q0R3"/>
<accession>A0A200Q0R3</accession>
<protein>
    <submittedName>
        <fullName evidence="1">Uncharacterized protein</fullName>
    </submittedName>
</protein>
<keyword evidence="2" id="KW-1185">Reference proteome</keyword>
<gene>
    <name evidence="1" type="ORF">BVC80_8699g18</name>
</gene>
<comment type="caution">
    <text evidence="1">The sequence shown here is derived from an EMBL/GenBank/DDBJ whole genome shotgun (WGS) entry which is preliminary data.</text>
</comment>
<evidence type="ECO:0000313" key="1">
    <source>
        <dbReference type="EMBL" id="OVA04054.1"/>
    </source>
</evidence>
<dbReference type="InParanoid" id="A0A200Q0R3"/>
<proteinExistence type="predicted"/>
<reference evidence="1 2" key="1">
    <citation type="journal article" date="2017" name="Mol. Plant">
        <title>The Genome of Medicinal Plant Macleaya cordata Provides New Insights into Benzylisoquinoline Alkaloids Metabolism.</title>
        <authorList>
            <person name="Liu X."/>
            <person name="Liu Y."/>
            <person name="Huang P."/>
            <person name="Ma Y."/>
            <person name="Qing Z."/>
            <person name="Tang Q."/>
            <person name="Cao H."/>
            <person name="Cheng P."/>
            <person name="Zheng Y."/>
            <person name="Yuan Z."/>
            <person name="Zhou Y."/>
            <person name="Liu J."/>
            <person name="Tang Z."/>
            <person name="Zhuo Y."/>
            <person name="Zhang Y."/>
            <person name="Yu L."/>
            <person name="Huang J."/>
            <person name="Yang P."/>
            <person name="Peng Q."/>
            <person name="Zhang J."/>
            <person name="Jiang W."/>
            <person name="Zhang Z."/>
            <person name="Lin K."/>
            <person name="Ro D.K."/>
            <person name="Chen X."/>
            <person name="Xiong X."/>
            <person name="Shang Y."/>
            <person name="Huang S."/>
            <person name="Zeng J."/>
        </authorList>
    </citation>
    <scope>NUCLEOTIDE SEQUENCE [LARGE SCALE GENOMIC DNA]</scope>
    <source>
        <strain evidence="2">cv. BLH2017</strain>
        <tissue evidence="1">Root</tissue>
    </source>
</reference>
<name>A0A200Q0R3_MACCD</name>
<sequence length="78" mass="9078">MSFTPIKNLKKFSNKLQLKVSLRLSTKWKSMLQIKSRQHLTLKINSGSTNLDYHGLLMETETLNSFINMHVLEQQLSD</sequence>